<proteinExistence type="predicted"/>
<dbReference type="Proteomes" id="UP000731519">
    <property type="component" value="Unassembled WGS sequence"/>
</dbReference>
<organism evidence="2 3">
    <name type="scientific">Streptomyces fradiae ATCC 10745 = DSM 40063</name>
    <dbReference type="NCBI Taxonomy" id="1319510"/>
    <lineage>
        <taxon>Bacteria</taxon>
        <taxon>Bacillati</taxon>
        <taxon>Actinomycetota</taxon>
        <taxon>Actinomycetes</taxon>
        <taxon>Kitasatosporales</taxon>
        <taxon>Streptomycetaceae</taxon>
        <taxon>Streptomyces</taxon>
    </lineage>
</organism>
<feature type="domain" description="HNH nuclease" evidence="1">
    <location>
        <begin position="8"/>
        <end position="63"/>
    </location>
</feature>
<keyword evidence="3" id="KW-1185">Reference proteome</keyword>
<dbReference type="Pfam" id="PF01844">
    <property type="entry name" value="HNH"/>
    <property type="match status" value="1"/>
</dbReference>
<evidence type="ECO:0000313" key="2">
    <source>
        <dbReference type="EMBL" id="KAF0646718.1"/>
    </source>
</evidence>
<evidence type="ECO:0000259" key="1">
    <source>
        <dbReference type="SMART" id="SM00507"/>
    </source>
</evidence>
<dbReference type="Gene3D" id="1.10.30.50">
    <property type="match status" value="1"/>
</dbReference>
<name>A0ABQ6XLR0_STRFR</name>
<evidence type="ECO:0000313" key="3">
    <source>
        <dbReference type="Proteomes" id="UP000731519"/>
    </source>
</evidence>
<gene>
    <name evidence="2" type="ORF">K701_27445</name>
</gene>
<dbReference type="CDD" id="cd00085">
    <property type="entry name" value="HNHc"/>
    <property type="match status" value="1"/>
</dbReference>
<dbReference type="SMART" id="SM00507">
    <property type="entry name" value="HNHc"/>
    <property type="match status" value="1"/>
</dbReference>
<dbReference type="InterPro" id="IPR003615">
    <property type="entry name" value="HNH_nuc"/>
</dbReference>
<protein>
    <recommendedName>
        <fullName evidence="1">HNH nuclease domain-containing protein</fullName>
    </recommendedName>
</protein>
<comment type="caution">
    <text evidence="2">The sequence shown here is derived from an EMBL/GenBank/DDBJ whole genome shotgun (WGS) entry which is preliminary data.</text>
</comment>
<sequence>MSSGTMRSLKKRVTARDHNTCYMCGREADDDEVLDLEHKRPISQGGSPDDMENLGLICQPCHDIKSKAEAAAANRLRRRRP</sequence>
<dbReference type="EMBL" id="ASYR01000048">
    <property type="protein sequence ID" value="KAF0646718.1"/>
    <property type="molecule type" value="Genomic_DNA"/>
</dbReference>
<reference evidence="2 3" key="1">
    <citation type="submission" date="2013-05" db="EMBL/GenBank/DDBJ databases">
        <title>Genome Sequence of Streptomyces fradiae.</title>
        <authorList>
            <person name="Kirby R."/>
        </authorList>
    </citation>
    <scope>NUCLEOTIDE SEQUENCE [LARGE SCALE GENOMIC DNA]</scope>
    <source>
        <strain evidence="2 3">ATCC 10745</strain>
    </source>
</reference>
<dbReference type="InterPro" id="IPR002711">
    <property type="entry name" value="HNH"/>
</dbReference>
<accession>A0ABQ6XLR0</accession>